<dbReference type="SUPFAM" id="SSF81901">
    <property type="entry name" value="HCP-like"/>
    <property type="match status" value="1"/>
</dbReference>
<dbReference type="PANTHER" id="PTHR11102:SF160">
    <property type="entry name" value="ERAD-ASSOCIATED E3 UBIQUITIN-PROTEIN LIGASE COMPONENT HRD3"/>
    <property type="match status" value="1"/>
</dbReference>
<protein>
    <submittedName>
        <fullName evidence="1">Secretory immunoglobulin A-binding protein EsiB</fullName>
    </submittedName>
</protein>
<gene>
    <name evidence="1" type="primary">esiB</name>
    <name evidence="1" type="ORF">SRABI133_01147</name>
</gene>
<dbReference type="InterPro" id="IPR011990">
    <property type="entry name" value="TPR-like_helical_dom_sf"/>
</dbReference>
<name>A0A9W4KWJ0_9BACI</name>
<reference evidence="1" key="1">
    <citation type="submission" date="2021-11" db="EMBL/GenBank/DDBJ databases">
        <authorList>
            <person name="Bulgarelli D."/>
        </authorList>
    </citation>
    <scope>NUCLEOTIDE SEQUENCE</scope>
    <source>
        <strain evidence="1">Bi133</strain>
    </source>
</reference>
<dbReference type="Proteomes" id="UP000789326">
    <property type="component" value="Unassembled WGS sequence"/>
</dbReference>
<comment type="caution">
    <text evidence="1">The sequence shown here is derived from an EMBL/GenBank/DDBJ whole genome shotgun (WGS) entry which is preliminary data.</text>
</comment>
<organism evidence="1 2">
    <name type="scientific">Peribacillus simplex</name>
    <dbReference type="NCBI Taxonomy" id="1478"/>
    <lineage>
        <taxon>Bacteria</taxon>
        <taxon>Bacillati</taxon>
        <taxon>Bacillota</taxon>
        <taxon>Bacilli</taxon>
        <taxon>Bacillales</taxon>
        <taxon>Bacillaceae</taxon>
        <taxon>Peribacillus</taxon>
    </lineage>
</organism>
<sequence length="229" mass="26601">MVANDNYDVFKKILGNMFDYSDALDAKMEKDKTDPSNLYKKGERLMSRDKHEEAIRYYEKAAGLGSYEAQEYLAELYLYGDQEINLKPNHTKALKWFQKLAEQGNDDAMYQCARFYGQGWGTTANSKKAFDYALKSATKGNNEGLKFAGCMYLKGEGTEKNEAKGIEYLKRAARQEDLYAHVLLFCYFFGKQMLEEAISYHKLIEMNKESLNEDDKKWFEDVTLQLTNW</sequence>
<dbReference type="EMBL" id="CAKKMG010000009">
    <property type="protein sequence ID" value="CAH0169411.1"/>
    <property type="molecule type" value="Genomic_DNA"/>
</dbReference>
<evidence type="ECO:0000313" key="2">
    <source>
        <dbReference type="Proteomes" id="UP000789326"/>
    </source>
</evidence>
<dbReference type="RefSeq" id="WP_230301122.1">
    <property type="nucleotide sequence ID" value="NZ_CAKKMG010000009.1"/>
</dbReference>
<dbReference type="InterPro" id="IPR050767">
    <property type="entry name" value="Sel1_AlgK"/>
</dbReference>
<dbReference type="SMART" id="SM00671">
    <property type="entry name" value="SEL1"/>
    <property type="match status" value="4"/>
</dbReference>
<proteinExistence type="predicted"/>
<dbReference type="PANTHER" id="PTHR11102">
    <property type="entry name" value="SEL-1-LIKE PROTEIN"/>
    <property type="match status" value="1"/>
</dbReference>
<dbReference type="Pfam" id="PF08238">
    <property type="entry name" value="Sel1"/>
    <property type="match status" value="4"/>
</dbReference>
<evidence type="ECO:0000313" key="1">
    <source>
        <dbReference type="EMBL" id="CAH0169411.1"/>
    </source>
</evidence>
<dbReference type="InterPro" id="IPR006597">
    <property type="entry name" value="Sel1-like"/>
</dbReference>
<dbReference type="Gene3D" id="1.25.40.10">
    <property type="entry name" value="Tetratricopeptide repeat domain"/>
    <property type="match status" value="1"/>
</dbReference>
<dbReference type="AlphaFoldDB" id="A0A9W4KWJ0"/>
<accession>A0A9W4KWJ0</accession>